<feature type="transmembrane region" description="Helical" evidence="6">
    <location>
        <begin position="192"/>
        <end position="213"/>
    </location>
</feature>
<dbReference type="RefSeq" id="WP_171581399.1">
    <property type="nucleotide sequence ID" value="NZ_JAAVLX010000007.1"/>
</dbReference>
<accession>A0A7Y4LX64</accession>
<dbReference type="InterPro" id="IPR036837">
    <property type="entry name" value="Cation_efflux_CTD_sf"/>
</dbReference>
<evidence type="ECO:0000256" key="2">
    <source>
        <dbReference type="ARBA" id="ARBA00022448"/>
    </source>
</evidence>
<dbReference type="InterPro" id="IPR027469">
    <property type="entry name" value="Cation_efflux_TMD_sf"/>
</dbReference>
<evidence type="ECO:0000256" key="1">
    <source>
        <dbReference type="ARBA" id="ARBA00004141"/>
    </source>
</evidence>
<dbReference type="PANTHER" id="PTHR13414">
    <property type="entry name" value="HUEL-CATION TRANSPORTER"/>
    <property type="match status" value="1"/>
</dbReference>
<sequence>MAASESSRSKKVVYAAVLGNLMVAVTKLTAALLTGSSSMLSESAHSLVDTGNETLLLYGYYRSRLRPDEAHPLGYGRELYFWSFVVALLLFALGAGISVYEGITHIAAPSRIENITVNYVVLALSAVFEGASWWIALIAFRSVKGELSYWDAIRSSKDPPSFMVLLEDTAALIGLCIAALGIFLADRLENPALDGVASILIGSILAAMAIILARENKELLIGERAHEAISSSILALAASQPGVEGANGALTVHLAPDQIVVTLSLEFADDLRTPELEQCVEALEHRIRAKHPEVVSLFVKPQTARTFQSARKARFARSLSR</sequence>
<dbReference type="Gene3D" id="1.20.1510.10">
    <property type="entry name" value="Cation efflux protein transmembrane domain"/>
    <property type="match status" value="1"/>
</dbReference>
<gene>
    <name evidence="8" type="ORF">HCN58_21565</name>
</gene>
<feature type="transmembrane region" description="Helical" evidence="6">
    <location>
        <begin position="115"/>
        <end position="140"/>
    </location>
</feature>
<feature type="transmembrane region" description="Helical" evidence="6">
    <location>
        <begin position="79"/>
        <end position="103"/>
    </location>
</feature>
<keyword evidence="5 6" id="KW-0472">Membrane</keyword>
<dbReference type="Gene3D" id="3.30.70.1350">
    <property type="entry name" value="Cation efflux protein, cytoplasmic domain"/>
    <property type="match status" value="1"/>
</dbReference>
<evidence type="ECO:0000256" key="6">
    <source>
        <dbReference type="SAM" id="Phobius"/>
    </source>
</evidence>
<evidence type="ECO:0000256" key="5">
    <source>
        <dbReference type="ARBA" id="ARBA00023136"/>
    </source>
</evidence>
<dbReference type="NCBIfam" id="TIGR01297">
    <property type="entry name" value="CDF"/>
    <property type="match status" value="1"/>
</dbReference>
<evidence type="ECO:0000259" key="7">
    <source>
        <dbReference type="Pfam" id="PF01545"/>
    </source>
</evidence>
<dbReference type="SUPFAM" id="SSF161111">
    <property type="entry name" value="Cation efflux protein transmembrane domain-like"/>
    <property type="match status" value="1"/>
</dbReference>
<organism evidence="8 9">
    <name type="scientific">Bradyrhizobium australiense</name>
    <dbReference type="NCBI Taxonomy" id="2721161"/>
    <lineage>
        <taxon>Bacteria</taxon>
        <taxon>Pseudomonadati</taxon>
        <taxon>Pseudomonadota</taxon>
        <taxon>Alphaproteobacteria</taxon>
        <taxon>Hyphomicrobiales</taxon>
        <taxon>Nitrobacteraceae</taxon>
        <taxon>Bradyrhizobium</taxon>
    </lineage>
</organism>
<dbReference type="SUPFAM" id="SSF160240">
    <property type="entry name" value="Cation efflux protein cytoplasmic domain-like"/>
    <property type="match status" value="1"/>
</dbReference>
<keyword evidence="2" id="KW-0813">Transport</keyword>
<reference evidence="8 9" key="1">
    <citation type="submission" date="2020-03" db="EMBL/GenBank/DDBJ databases">
        <title>Bradyrhizobium diversity isolated from nodules of Indigofera sp.</title>
        <authorList>
            <person name="Klepa M."/>
            <person name="Helene L."/>
            <person name="Hungria M."/>
        </authorList>
    </citation>
    <scope>NUCLEOTIDE SEQUENCE [LARGE SCALE GENOMIC DNA]</scope>
    <source>
        <strain evidence="8 9">WSM 1791</strain>
    </source>
</reference>
<dbReference type="InterPro" id="IPR058533">
    <property type="entry name" value="Cation_efflux_TM"/>
</dbReference>
<feature type="transmembrane region" description="Helical" evidence="6">
    <location>
        <begin position="12"/>
        <end position="33"/>
    </location>
</feature>
<comment type="subcellular location">
    <subcellularLocation>
        <location evidence="1">Membrane</location>
        <topology evidence="1">Multi-pass membrane protein</topology>
    </subcellularLocation>
</comment>
<dbReference type="InterPro" id="IPR040177">
    <property type="entry name" value="SLC30A9"/>
</dbReference>
<feature type="domain" description="Cation efflux protein transmembrane" evidence="7">
    <location>
        <begin position="14"/>
        <end position="220"/>
    </location>
</feature>
<dbReference type="Proteomes" id="UP000544122">
    <property type="component" value="Unassembled WGS sequence"/>
</dbReference>
<dbReference type="GO" id="GO:0008324">
    <property type="term" value="F:monoatomic cation transmembrane transporter activity"/>
    <property type="evidence" value="ECO:0007669"/>
    <property type="project" value="InterPro"/>
</dbReference>
<evidence type="ECO:0000256" key="3">
    <source>
        <dbReference type="ARBA" id="ARBA00022692"/>
    </source>
</evidence>
<dbReference type="EMBL" id="JAAVLX010000007">
    <property type="protein sequence ID" value="NOJ42148.1"/>
    <property type="molecule type" value="Genomic_DNA"/>
</dbReference>
<dbReference type="GO" id="GO:0006829">
    <property type="term" value="P:zinc ion transport"/>
    <property type="evidence" value="ECO:0007669"/>
    <property type="project" value="InterPro"/>
</dbReference>
<dbReference type="Pfam" id="PF01545">
    <property type="entry name" value="Cation_efflux"/>
    <property type="match status" value="1"/>
</dbReference>
<protein>
    <submittedName>
        <fullName evidence="8">Cation diffusion facilitator family transporter</fullName>
    </submittedName>
</protein>
<proteinExistence type="predicted"/>
<dbReference type="InterPro" id="IPR002524">
    <property type="entry name" value="Cation_efflux"/>
</dbReference>
<evidence type="ECO:0000256" key="4">
    <source>
        <dbReference type="ARBA" id="ARBA00022989"/>
    </source>
</evidence>
<name>A0A7Y4LX64_9BRAD</name>
<dbReference type="AlphaFoldDB" id="A0A7Y4LX64"/>
<comment type="caution">
    <text evidence="8">The sequence shown here is derived from an EMBL/GenBank/DDBJ whole genome shotgun (WGS) entry which is preliminary data.</text>
</comment>
<dbReference type="GO" id="GO:0016020">
    <property type="term" value="C:membrane"/>
    <property type="evidence" value="ECO:0007669"/>
    <property type="project" value="UniProtKB-SubCell"/>
</dbReference>
<dbReference type="PANTHER" id="PTHR13414:SF9">
    <property type="entry name" value="PROTON-COUPLED ZINC ANTIPORTER SLC30A9, MITOCHONDRIAL"/>
    <property type="match status" value="1"/>
</dbReference>
<keyword evidence="3 6" id="KW-0812">Transmembrane</keyword>
<evidence type="ECO:0000313" key="8">
    <source>
        <dbReference type="EMBL" id="NOJ42148.1"/>
    </source>
</evidence>
<evidence type="ECO:0000313" key="9">
    <source>
        <dbReference type="Proteomes" id="UP000544122"/>
    </source>
</evidence>
<keyword evidence="9" id="KW-1185">Reference proteome</keyword>
<keyword evidence="4 6" id="KW-1133">Transmembrane helix</keyword>
<feature type="transmembrane region" description="Helical" evidence="6">
    <location>
        <begin position="160"/>
        <end position="185"/>
    </location>
</feature>